<dbReference type="Proteomes" id="UP001527181">
    <property type="component" value="Unassembled WGS sequence"/>
</dbReference>
<evidence type="ECO:0000256" key="2">
    <source>
        <dbReference type="SAM" id="Coils"/>
    </source>
</evidence>
<proteinExistence type="predicted"/>
<evidence type="ECO:0000313" key="6">
    <source>
        <dbReference type="Proteomes" id="UP001527181"/>
    </source>
</evidence>
<feature type="coiled-coil region" evidence="2">
    <location>
        <begin position="692"/>
        <end position="726"/>
    </location>
</feature>
<comment type="caution">
    <text evidence="5">The sequence shown here is derived from an EMBL/GenBank/DDBJ whole genome shotgun (WGS) entry which is preliminary data.</text>
</comment>
<keyword evidence="3" id="KW-1133">Transmembrane helix</keyword>
<dbReference type="Pfam" id="PF10145">
    <property type="entry name" value="PhageMin_Tail"/>
    <property type="match status" value="1"/>
</dbReference>
<dbReference type="InterPro" id="IPR010090">
    <property type="entry name" value="Phage_tape_meas"/>
</dbReference>
<organism evidence="5 6">
    <name type="scientific">Paenibacillus alvei</name>
    <name type="common">Bacillus alvei</name>
    <dbReference type="NCBI Taxonomy" id="44250"/>
    <lineage>
        <taxon>Bacteria</taxon>
        <taxon>Bacillati</taxon>
        <taxon>Bacillota</taxon>
        <taxon>Bacilli</taxon>
        <taxon>Bacillales</taxon>
        <taxon>Paenibacillaceae</taxon>
        <taxon>Paenibacillus</taxon>
    </lineage>
</organism>
<keyword evidence="3" id="KW-0812">Transmembrane</keyword>
<evidence type="ECO:0000259" key="4">
    <source>
        <dbReference type="Pfam" id="PF10145"/>
    </source>
</evidence>
<evidence type="ECO:0000313" key="5">
    <source>
        <dbReference type="EMBL" id="MCY9764733.1"/>
    </source>
</evidence>
<gene>
    <name evidence="5" type="ORF">M5X12_30015</name>
</gene>
<keyword evidence="2" id="KW-0175">Coiled coil</keyword>
<sequence length="814" mass="88670">MSNQIKKAGATVAGFLGARAAIGFGKDIVNTFAGFEQGMANVRAVSGLDKTSEDFQKLTAKAREMGERTSKTASEAADGLQYLALAGWNTQQMLAGIEPVLRLSEAGAMDLGRASDLATDSMAALGLGVKELPAYLDKVAQASRRSNTSVEQLMDAFLVSGGSFKTFNVPLEEATSLLGILANRGYKGSEAGTAMNAIITNLTSGMGQAGTAMEELKLSAFDSKGKFKGLENVFLEVKEKIDKMTDSQKAQYIAMIAGKEHLKTFTGILDGLGKEYGALKKDVSHANGALMEMSTTQMDTFQGSMKLLESAVESAKIQLGEKFAPTIRKVADDISTKLPEAMQELEKNWPLVIDRAQTAGKVLGGLVGTIAMFKTVNGVKNTFTTVSTGMSNVARGARMIAPAIGMLANPIGIAVAAVGALAGGWYLYRRHQEKARQELIHMGDTLKTSLSDYSAVETQTEKTKVLVNEYDRLQAKIADSKTPADELTEAKRKLVDVETQLKDLYPEIISQHDIENGKLEQKIGLIDRLSKAQLEEAKLKLEKDIADNYGNVGKLQQEISELSENKISLELDKEKYYEAYVSIKELENEFKKIVEMDYSDQRTNMLESLREKANEIGKDVGLNFSIVGNILGASDSLHDKYKETLDKLVTTSDELKTAESSYQQLYDAQRQLIELNLGAKLEEQSKKFNQLSDEEKKRFNEALNAVAQLNNEMKNLDTEKEVKIKVLMEQSGQQFWDMNNLTERITSGVPSPTKKYAEGGFITRPHLGLVGEAGPEAIIPLSSSRRGRALGLYESVGKALGVRPYANGGIVGSL</sequence>
<dbReference type="PANTHER" id="PTHR37813:SF1">
    <property type="entry name" value="FELS-2 PROPHAGE PROTEIN"/>
    <property type="match status" value="1"/>
</dbReference>
<accession>A0ABT4H6X7</accession>
<feature type="domain" description="Phage tail tape measure protein" evidence="4">
    <location>
        <begin position="60"/>
        <end position="258"/>
    </location>
</feature>
<reference evidence="5 6" key="1">
    <citation type="submission" date="2022-05" db="EMBL/GenBank/DDBJ databases">
        <title>Genome Sequencing of Bee-Associated Microbes.</title>
        <authorList>
            <person name="Dunlap C."/>
        </authorList>
    </citation>
    <scope>NUCLEOTIDE SEQUENCE [LARGE SCALE GENOMIC DNA]</scope>
    <source>
        <strain evidence="5 6">NRRL B-04010</strain>
    </source>
</reference>
<dbReference type="NCBIfam" id="TIGR01760">
    <property type="entry name" value="tape_meas_TP901"/>
    <property type="match status" value="1"/>
</dbReference>
<keyword evidence="6" id="KW-1185">Reference proteome</keyword>
<keyword evidence="3" id="KW-0472">Membrane</keyword>
<name>A0ABT4H6X7_PAEAL</name>
<feature type="transmembrane region" description="Helical" evidence="3">
    <location>
        <begin position="407"/>
        <end position="428"/>
    </location>
</feature>
<evidence type="ECO:0000256" key="3">
    <source>
        <dbReference type="SAM" id="Phobius"/>
    </source>
</evidence>
<evidence type="ECO:0000256" key="1">
    <source>
        <dbReference type="ARBA" id="ARBA00022612"/>
    </source>
</evidence>
<dbReference type="RefSeq" id="WP_268600449.1">
    <property type="nucleotide sequence ID" value="NZ_JAMDNP010000110.1"/>
</dbReference>
<protein>
    <submittedName>
        <fullName evidence="5">Phage tail tape measure protein</fullName>
    </submittedName>
</protein>
<keyword evidence="1" id="KW-1188">Viral release from host cell</keyword>
<dbReference type="PANTHER" id="PTHR37813">
    <property type="entry name" value="FELS-2 PROPHAGE PROTEIN"/>
    <property type="match status" value="1"/>
</dbReference>
<dbReference type="EMBL" id="JAMDNP010000110">
    <property type="protein sequence ID" value="MCY9764733.1"/>
    <property type="molecule type" value="Genomic_DNA"/>
</dbReference>
<feature type="non-terminal residue" evidence="5">
    <location>
        <position position="814"/>
    </location>
</feature>